<keyword evidence="3" id="KW-1185">Reference proteome</keyword>
<gene>
    <name evidence="2" type="ORF">CEXT_174511</name>
</gene>
<comment type="caution">
    <text evidence="2">The sequence shown here is derived from an EMBL/GenBank/DDBJ whole genome shotgun (WGS) entry which is preliminary data.</text>
</comment>
<dbReference type="Proteomes" id="UP001054945">
    <property type="component" value="Unassembled WGS sequence"/>
</dbReference>
<name>A0AAV4XEJ8_CAEEX</name>
<sequence length="207" mass="22078">MATNDDHPNGVEEWQGHPLCICKDSAASSLPGSRQTTIAHPGGVVVPPPSLRDSFGRSGRKNSSADLTGCRAEERQGHPSAPKDSAASSLPGRRQTTIAHPGRSRRAATLSPGLVWRKKSSVDVTGVQGRATESNTDDGHRGARSFDGSMHSEQQMARLVGVVKGYKSSFRLPTTSLSLRAQQSRLDPTLKFLPLMVSAKNDLGVVM</sequence>
<feature type="compositionally biased region" description="Polar residues" evidence="1">
    <location>
        <begin position="26"/>
        <end position="38"/>
    </location>
</feature>
<dbReference type="AlphaFoldDB" id="A0AAV4XEJ8"/>
<feature type="region of interest" description="Disordered" evidence="1">
    <location>
        <begin position="25"/>
        <end position="151"/>
    </location>
</feature>
<accession>A0AAV4XEJ8</accession>
<reference evidence="2 3" key="1">
    <citation type="submission" date="2021-06" db="EMBL/GenBank/DDBJ databases">
        <title>Caerostris extrusa draft genome.</title>
        <authorList>
            <person name="Kono N."/>
            <person name="Arakawa K."/>
        </authorList>
    </citation>
    <scope>NUCLEOTIDE SEQUENCE [LARGE SCALE GENOMIC DNA]</scope>
</reference>
<proteinExistence type="predicted"/>
<dbReference type="EMBL" id="BPLR01000140">
    <property type="protein sequence ID" value="GIY92429.1"/>
    <property type="molecule type" value="Genomic_DNA"/>
</dbReference>
<evidence type="ECO:0000313" key="2">
    <source>
        <dbReference type="EMBL" id="GIY92429.1"/>
    </source>
</evidence>
<evidence type="ECO:0000256" key="1">
    <source>
        <dbReference type="SAM" id="MobiDB-lite"/>
    </source>
</evidence>
<organism evidence="2 3">
    <name type="scientific">Caerostris extrusa</name>
    <name type="common">Bark spider</name>
    <name type="synonym">Caerostris bankana</name>
    <dbReference type="NCBI Taxonomy" id="172846"/>
    <lineage>
        <taxon>Eukaryota</taxon>
        <taxon>Metazoa</taxon>
        <taxon>Ecdysozoa</taxon>
        <taxon>Arthropoda</taxon>
        <taxon>Chelicerata</taxon>
        <taxon>Arachnida</taxon>
        <taxon>Araneae</taxon>
        <taxon>Araneomorphae</taxon>
        <taxon>Entelegynae</taxon>
        <taxon>Araneoidea</taxon>
        <taxon>Araneidae</taxon>
        <taxon>Caerostris</taxon>
    </lineage>
</organism>
<evidence type="ECO:0000313" key="3">
    <source>
        <dbReference type="Proteomes" id="UP001054945"/>
    </source>
</evidence>
<protein>
    <submittedName>
        <fullName evidence="2">Uncharacterized protein</fullName>
    </submittedName>
</protein>